<accession>A9BBB0</accession>
<reference evidence="1 2" key="1">
    <citation type="journal article" date="2007" name="PLoS Genet.">
        <title>Patterns and implications of gene gain and loss in the evolution of Prochlorococcus.</title>
        <authorList>
            <person name="Kettler G.C."/>
            <person name="Martiny A.C."/>
            <person name="Huang K."/>
            <person name="Zucker J."/>
            <person name="Coleman M.L."/>
            <person name="Rodrigue S."/>
            <person name="Chen F."/>
            <person name="Lapidus A."/>
            <person name="Ferriera S."/>
            <person name="Johnson J."/>
            <person name="Steglich C."/>
            <person name="Church G.M."/>
            <person name="Richardson P."/>
            <person name="Chisholm S.W."/>
        </authorList>
    </citation>
    <scope>NUCLEOTIDE SEQUENCE [LARGE SCALE GENOMIC DNA]</scope>
    <source>
        <strain evidence="2">MIT 9211</strain>
    </source>
</reference>
<organism evidence="1 2">
    <name type="scientific">Prochlorococcus marinus (strain MIT 9211)</name>
    <dbReference type="NCBI Taxonomy" id="93059"/>
    <lineage>
        <taxon>Bacteria</taxon>
        <taxon>Bacillati</taxon>
        <taxon>Cyanobacteriota</taxon>
        <taxon>Cyanophyceae</taxon>
        <taxon>Synechococcales</taxon>
        <taxon>Prochlorococcaceae</taxon>
        <taxon>Prochlorococcus</taxon>
    </lineage>
</organism>
<dbReference type="HOGENOM" id="CLU_3083513_0_0_3"/>
<evidence type="ECO:0000313" key="2">
    <source>
        <dbReference type="Proteomes" id="UP000000788"/>
    </source>
</evidence>
<proteinExistence type="predicted"/>
<dbReference type="AlphaFoldDB" id="A9BBB0"/>
<dbReference type="Proteomes" id="UP000000788">
    <property type="component" value="Chromosome"/>
</dbReference>
<dbReference type="KEGG" id="pmj:P9211_11911"/>
<protein>
    <submittedName>
        <fullName evidence="1">Uncharacterized protein</fullName>
    </submittedName>
</protein>
<dbReference type="EMBL" id="CP000878">
    <property type="protein sequence ID" value="ABX09122.1"/>
    <property type="molecule type" value="Genomic_DNA"/>
</dbReference>
<gene>
    <name evidence="1" type="ordered locus">P9211_11911</name>
</gene>
<evidence type="ECO:0000313" key="1">
    <source>
        <dbReference type="EMBL" id="ABX09122.1"/>
    </source>
</evidence>
<name>A9BBB0_PROM4</name>
<sequence length="52" mass="6050">MHANGIFLFGLWQVLVANPLVISEWTCTKRKWLFIRSQEFEESESISLLSGH</sequence>
<keyword evidence="2" id="KW-1185">Reference proteome</keyword>